<protein>
    <submittedName>
        <fullName evidence="3">Uncharacterized protein</fullName>
    </submittedName>
</protein>
<feature type="transmembrane region" description="Helical" evidence="2">
    <location>
        <begin position="44"/>
        <end position="67"/>
    </location>
</feature>
<evidence type="ECO:0000313" key="4">
    <source>
        <dbReference type="Proteomes" id="UP000272400"/>
    </source>
</evidence>
<organism evidence="3 4">
    <name type="scientific">Actinocorallia herbida</name>
    <dbReference type="NCBI Taxonomy" id="58109"/>
    <lineage>
        <taxon>Bacteria</taxon>
        <taxon>Bacillati</taxon>
        <taxon>Actinomycetota</taxon>
        <taxon>Actinomycetes</taxon>
        <taxon>Streptosporangiales</taxon>
        <taxon>Thermomonosporaceae</taxon>
        <taxon>Actinocorallia</taxon>
    </lineage>
</organism>
<dbReference type="RefSeq" id="WP_123662620.1">
    <property type="nucleotide sequence ID" value="NZ_RJKE01000001.1"/>
</dbReference>
<feature type="compositionally biased region" description="Basic residues" evidence="1">
    <location>
        <begin position="13"/>
        <end position="28"/>
    </location>
</feature>
<feature type="region of interest" description="Disordered" evidence="1">
    <location>
        <begin position="1"/>
        <end position="34"/>
    </location>
</feature>
<feature type="compositionally biased region" description="Low complexity" evidence="1">
    <location>
        <begin position="1"/>
        <end position="12"/>
    </location>
</feature>
<evidence type="ECO:0000313" key="3">
    <source>
        <dbReference type="EMBL" id="ROO83443.1"/>
    </source>
</evidence>
<keyword evidence="4" id="KW-1185">Reference proteome</keyword>
<dbReference type="OrthoDB" id="569023at2"/>
<proteinExistence type="predicted"/>
<gene>
    <name evidence="3" type="ORF">EDD29_0946</name>
</gene>
<feature type="transmembrane region" description="Helical" evidence="2">
    <location>
        <begin position="231"/>
        <end position="253"/>
    </location>
</feature>
<evidence type="ECO:0000256" key="1">
    <source>
        <dbReference type="SAM" id="MobiDB-lite"/>
    </source>
</evidence>
<name>A0A3N1CQ94_9ACTN</name>
<keyword evidence="2" id="KW-0812">Transmembrane</keyword>
<dbReference type="EMBL" id="RJKE01000001">
    <property type="protein sequence ID" value="ROO83443.1"/>
    <property type="molecule type" value="Genomic_DNA"/>
</dbReference>
<keyword evidence="2" id="KW-1133">Transmembrane helix</keyword>
<feature type="transmembrane region" description="Helical" evidence="2">
    <location>
        <begin position="265"/>
        <end position="284"/>
    </location>
</feature>
<keyword evidence="2" id="KW-0472">Membrane</keyword>
<sequence>MTDTTAAPAAAPRRARSARSAGRRRALPRGRGPLRAPRTVPARLYLWTAAVAVGIAGLFGAVHAGVAEARDGLQVVGRAAGPQAVNTGGLYLALSGMDAQLAGVLLIGREHSLGQGRDVSMAMYEQRRSEAGRAILETFDITRQNEQGRTTVQSVLDGLGEYERLAARAIVLAEQTRYSAGPPPREVLAVYRRATDLMHTELLPQAYNLTLESAAIVRRTYVSETDRATNALIRVGVAAVVLLAVLAAFQLGISRRFRRTLNPPLALATLAVVVLSGLALTSLARSSAHLREAKEEGFDTALTYTRARAISSTAAADQLRWLLDPDRAETYEQVYFDTSQTIAYVPAGNLADYYAAIAQAPLKGGFLQDADAADPVLVRYRAFQKTDRSLRELVGDGRTRQAIVLRTGTAVGTYDAYDLELSKLVGAGKAAFNGGIEQAETDLEDWDTGLPAGALAVLALVLLGVRPRLAEFR</sequence>
<dbReference type="AlphaFoldDB" id="A0A3N1CQ94"/>
<reference evidence="3 4" key="1">
    <citation type="submission" date="2018-11" db="EMBL/GenBank/DDBJ databases">
        <title>Sequencing the genomes of 1000 actinobacteria strains.</title>
        <authorList>
            <person name="Klenk H.-P."/>
        </authorList>
    </citation>
    <scope>NUCLEOTIDE SEQUENCE [LARGE SCALE GENOMIC DNA]</scope>
    <source>
        <strain evidence="3 4">DSM 44254</strain>
    </source>
</reference>
<accession>A0A3N1CQ94</accession>
<dbReference type="Proteomes" id="UP000272400">
    <property type="component" value="Unassembled WGS sequence"/>
</dbReference>
<evidence type="ECO:0000256" key="2">
    <source>
        <dbReference type="SAM" id="Phobius"/>
    </source>
</evidence>
<comment type="caution">
    <text evidence="3">The sequence shown here is derived from an EMBL/GenBank/DDBJ whole genome shotgun (WGS) entry which is preliminary data.</text>
</comment>